<proteinExistence type="predicted"/>
<dbReference type="EMBL" id="FNNE01000005">
    <property type="protein sequence ID" value="SDW94129.1"/>
    <property type="molecule type" value="Genomic_DNA"/>
</dbReference>
<organism evidence="2 3">
    <name type="scientific">Marinobacter mobilis</name>
    <dbReference type="NCBI Taxonomy" id="488533"/>
    <lineage>
        <taxon>Bacteria</taxon>
        <taxon>Pseudomonadati</taxon>
        <taxon>Pseudomonadota</taxon>
        <taxon>Gammaproteobacteria</taxon>
        <taxon>Pseudomonadales</taxon>
        <taxon>Marinobacteraceae</taxon>
        <taxon>Marinobacter</taxon>
    </lineage>
</organism>
<dbReference type="AlphaFoldDB" id="A0A1H2XP85"/>
<dbReference type="STRING" id="488533.SAMN04487960_105104"/>
<dbReference type="Proteomes" id="UP000199675">
    <property type="component" value="Unassembled WGS sequence"/>
</dbReference>
<evidence type="ECO:0000313" key="3">
    <source>
        <dbReference type="Proteomes" id="UP000199675"/>
    </source>
</evidence>
<feature type="signal peptide" evidence="1">
    <location>
        <begin position="1"/>
        <end position="27"/>
    </location>
</feature>
<keyword evidence="1" id="KW-0732">Signal</keyword>
<name>A0A1H2XP85_9GAMM</name>
<gene>
    <name evidence="2" type="ORF">SAMN04487960_105104</name>
</gene>
<evidence type="ECO:0000313" key="2">
    <source>
        <dbReference type="EMBL" id="SDW94129.1"/>
    </source>
</evidence>
<dbReference type="RefSeq" id="WP_245725973.1">
    <property type="nucleotide sequence ID" value="NZ_FNNE01000005.1"/>
</dbReference>
<sequence length="124" mass="13713">MRLPRFLPGFQSAALLVGLAVSVPGQAENIDLLMSDVFTAAEATYIGYQSVERTDIPVASAVDRKYLIVDFRIDPATGHEQLQASVHKACMTLLRDRELIRSLSDAGYDMVSVAFDRQSQYDCL</sequence>
<accession>A0A1H2XP85</accession>
<feature type="chain" id="PRO_5011581298" evidence="1">
    <location>
        <begin position="28"/>
        <end position="124"/>
    </location>
</feature>
<reference evidence="2 3" key="1">
    <citation type="submission" date="2016-10" db="EMBL/GenBank/DDBJ databases">
        <authorList>
            <person name="de Groot N.N."/>
        </authorList>
    </citation>
    <scope>NUCLEOTIDE SEQUENCE [LARGE SCALE GENOMIC DNA]</scope>
    <source>
        <strain evidence="2 3">CGMCC 1.7059</strain>
    </source>
</reference>
<keyword evidence="3" id="KW-1185">Reference proteome</keyword>
<protein>
    <submittedName>
        <fullName evidence="2">Uncharacterized protein</fullName>
    </submittedName>
</protein>
<evidence type="ECO:0000256" key="1">
    <source>
        <dbReference type="SAM" id="SignalP"/>
    </source>
</evidence>